<gene>
    <name evidence="4" type="ORF">PHAECO_LOCUS8815</name>
</gene>
<dbReference type="EMBL" id="OU896710">
    <property type="protein sequence ID" value="CAG9820734.1"/>
    <property type="molecule type" value="Genomic_DNA"/>
</dbReference>
<evidence type="ECO:0000256" key="1">
    <source>
        <dbReference type="SAM" id="MobiDB-lite"/>
    </source>
</evidence>
<dbReference type="PANTHER" id="PTHR21505:SF12">
    <property type="entry name" value="MADF DOMAIN-CONTAINING PROTEIN-RELATED"/>
    <property type="match status" value="1"/>
</dbReference>
<reference evidence="4" key="1">
    <citation type="submission" date="2022-01" db="EMBL/GenBank/DDBJ databases">
        <authorList>
            <person name="King R."/>
        </authorList>
    </citation>
    <scope>NUCLEOTIDE SEQUENCE</scope>
</reference>
<name>A0A9N9SFQ2_PHACE</name>
<protein>
    <recommendedName>
        <fullName evidence="3">MADF domain-containing protein</fullName>
    </recommendedName>
</protein>
<dbReference type="InterPro" id="IPR006578">
    <property type="entry name" value="MADF-dom"/>
</dbReference>
<accession>A0A9N9SFQ2</accession>
<dbReference type="SMART" id="SM00595">
    <property type="entry name" value="MADF"/>
    <property type="match status" value="1"/>
</dbReference>
<dbReference type="Pfam" id="PF10545">
    <property type="entry name" value="MADF_DNA_bdg"/>
    <property type="match status" value="1"/>
</dbReference>
<reference evidence="4" key="2">
    <citation type="submission" date="2022-10" db="EMBL/GenBank/DDBJ databases">
        <authorList>
            <consortium name="ENA_rothamsted_submissions"/>
            <consortium name="culmorum"/>
            <person name="King R."/>
        </authorList>
    </citation>
    <scope>NUCLEOTIDE SEQUENCE</scope>
</reference>
<evidence type="ECO:0000259" key="3">
    <source>
        <dbReference type="PROSITE" id="PS51029"/>
    </source>
</evidence>
<organism evidence="4 5">
    <name type="scientific">Phaedon cochleariae</name>
    <name type="common">Mustard beetle</name>
    <dbReference type="NCBI Taxonomy" id="80249"/>
    <lineage>
        <taxon>Eukaryota</taxon>
        <taxon>Metazoa</taxon>
        <taxon>Ecdysozoa</taxon>
        <taxon>Arthropoda</taxon>
        <taxon>Hexapoda</taxon>
        <taxon>Insecta</taxon>
        <taxon>Pterygota</taxon>
        <taxon>Neoptera</taxon>
        <taxon>Endopterygota</taxon>
        <taxon>Coleoptera</taxon>
        <taxon>Polyphaga</taxon>
        <taxon>Cucujiformia</taxon>
        <taxon>Chrysomeloidea</taxon>
        <taxon>Chrysomelidae</taxon>
        <taxon>Chrysomelinae</taxon>
        <taxon>Chrysomelini</taxon>
        <taxon>Phaedon</taxon>
    </lineage>
</organism>
<feature type="transmembrane region" description="Helical" evidence="2">
    <location>
        <begin position="12"/>
        <end position="32"/>
    </location>
</feature>
<evidence type="ECO:0000313" key="4">
    <source>
        <dbReference type="EMBL" id="CAG9820734.1"/>
    </source>
</evidence>
<keyword evidence="2" id="KW-1133">Transmembrane helix</keyword>
<sequence>MPSVKSKYLHNLKYLIFVIFPFFFCSTFIMSWSKEQVICLIDEYRKYPCLYAVKSKLYSNKHARQEAFEKIESALKSLRSSVTVMEIKVKLAGLRATYISEYKKHVNSLKSGQGSDDVYFPSLWYFKHLHFINDHIEVRQSIDSVNLHESTVDEVEYEVIDEGYRIEEAENDSNIDSIDTKQKQSESTSDLPKSVYSCASAKAPKHKKKKSNDHDYIVEEASNTLKTISKTLQEVNNLGTGSASKDEQTDIYSEDRALANFIVSKLHKIEYPDIRLQLEETITMELFSAIKDCRKRRLDEF</sequence>
<keyword evidence="2" id="KW-0472">Membrane</keyword>
<evidence type="ECO:0000256" key="2">
    <source>
        <dbReference type="SAM" id="Phobius"/>
    </source>
</evidence>
<evidence type="ECO:0000313" key="5">
    <source>
        <dbReference type="Proteomes" id="UP001153737"/>
    </source>
</evidence>
<dbReference type="PANTHER" id="PTHR21505">
    <property type="entry name" value="MADF DOMAIN-CONTAINING PROTEIN-RELATED"/>
    <property type="match status" value="1"/>
</dbReference>
<dbReference type="OrthoDB" id="9909584at2759"/>
<proteinExistence type="predicted"/>
<feature type="domain" description="MADF" evidence="3">
    <location>
        <begin position="39"/>
        <end position="137"/>
    </location>
</feature>
<dbReference type="PROSITE" id="PS51029">
    <property type="entry name" value="MADF"/>
    <property type="match status" value="1"/>
</dbReference>
<keyword evidence="5" id="KW-1185">Reference proteome</keyword>
<keyword evidence="2" id="KW-0812">Transmembrane</keyword>
<dbReference type="AlphaFoldDB" id="A0A9N9SFQ2"/>
<feature type="region of interest" description="Disordered" evidence="1">
    <location>
        <begin position="170"/>
        <end position="194"/>
    </location>
</feature>
<dbReference type="Proteomes" id="UP001153737">
    <property type="component" value="Chromosome 4"/>
</dbReference>